<feature type="region of interest" description="Disordered" evidence="2">
    <location>
        <begin position="112"/>
        <end position="168"/>
    </location>
</feature>
<keyword evidence="3" id="KW-0472">Membrane</keyword>
<organism evidence="5 6">
    <name type="scientific">Apiotrichum porosum</name>
    <dbReference type="NCBI Taxonomy" id="105984"/>
    <lineage>
        <taxon>Eukaryota</taxon>
        <taxon>Fungi</taxon>
        <taxon>Dikarya</taxon>
        <taxon>Basidiomycota</taxon>
        <taxon>Agaricomycotina</taxon>
        <taxon>Tremellomycetes</taxon>
        <taxon>Trichosporonales</taxon>
        <taxon>Trichosporonaceae</taxon>
        <taxon>Apiotrichum</taxon>
    </lineage>
</organism>
<protein>
    <recommendedName>
        <fullName evidence="4">ACB domain-containing protein</fullName>
    </recommendedName>
</protein>
<sequence length="468" mass="51430">MSAAAPIDTQFHRAVDLVQSLPKGGPIQTTYEEKLKLYSLYKQATEGDISAPRPGMLDMLGRAKWDSWNKQRGVDKREAKQLYVSALLKIFQRYEERENDARRYIAELTAMAPPSRDHARSPASSSSSFHSSRASPPPDVDQGQQFSPPDPSLPAPDIAPNLIPPSALNTSHRSLATLPYQYDNNSQYSGALQHPPAPSSLRDPYNPPVTSRPGSLFSGVGGSLQPTRDPLANLRGSGRQQPLGPLGYVPEQPGVPPSAGRASVPPRVPSLPPMASAYQPIARDYGTPDLPHLQHQHQGSHGSPYAMHPSPGFPQRPTSVSTFSAAPLNLPATLQQINTSLQALHERLTALEHAQAMLLRKDATKSSWFWANSDEDELDDAEMEQERDRWGYNQPSTTIRLRKKRRGGLTVRVLWALLTGVRRAMIGVGTTVAIAALVIALMNGGWRRQARNIWGKLHLRVVRLLADK</sequence>
<dbReference type="Proteomes" id="UP000279236">
    <property type="component" value="Unassembled WGS sequence"/>
</dbReference>
<dbReference type="STRING" id="105984.A0A427XFD4"/>
<evidence type="ECO:0000256" key="1">
    <source>
        <dbReference type="ARBA" id="ARBA00023121"/>
    </source>
</evidence>
<proteinExistence type="predicted"/>
<dbReference type="OrthoDB" id="346910at2759"/>
<name>A0A427XFD4_9TREE</name>
<dbReference type="GO" id="GO:0000062">
    <property type="term" value="F:fatty-acyl-CoA binding"/>
    <property type="evidence" value="ECO:0007669"/>
    <property type="project" value="InterPro"/>
</dbReference>
<comment type="caution">
    <text evidence="5">The sequence shown here is derived from an EMBL/GenBank/DDBJ whole genome shotgun (WGS) entry which is preliminary data.</text>
</comment>
<dbReference type="PANTHER" id="PTHR23310">
    <property type="entry name" value="ACYL-COA-BINDING PROTEIN, ACBP"/>
    <property type="match status" value="1"/>
</dbReference>
<keyword evidence="1" id="KW-0446">Lipid-binding</keyword>
<dbReference type="FunFam" id="1.20.80.10:FF:000010">
    <property type="entry name" value="Acyl-CoA-binding domain-containing protein 5"/>
    <property type="match status" value="1"/>
</dbReference>
<evidence type="ECO:0000259" key="4">
    <source>
        <dbReference type="PROSITE" id="PS51228"/>
    </source>
</evidence>
<dbReference type="InterPro" id="IPR014352">
    <property type="entry name" value="FERM/acyl-CoA-bd_prot_sf"/>
</dbReference>
<dbReference type="EMBL" id="RSCE01000015">
    <property type="protein sequence ID" value="RSH77536.1"/>
    <property type="molecule type" value="Genomic_DNA"/>
</dbReference>
<feature type="compositionally biased region" description="Low complexity" evidence="2">
    <location>
        <begin position="290"/>
        <end position="304"/>
    </location>
</feature>
<dbReference type="PRINTS" id="PR00689">
    <property type="entry name" value="ACOABINDINGP"/>
</dbReference>
<dbReference type="InterPro" id="IPR000582">
    <property type="entry name" value="Acyl-CoA-binding_protein"/>
</dbReference>
<dbReference type="InterPro" id="IPR035984">
    <property type="entry name" value="Acyl-CoA-binding_sf"/>
</dbReference>
<keyword evidence="6" id="KW-1185">Reference proteome</keyword>
<feature type="compositionally biased region" description="Low complexity" evidence="2">
    <location>
        <begin position="121"/>
        <end position="134"/>
    </location>
</feature>
<evidence type="ECO:0000313" key="5">
    <source>
        <dbReference type="EMBL" id="RSH77536.1"/>
    </source>
</evidence>
<accession>A0A427XFD4</accession>
<dbReference type="SUPFAM" id="SSF47027">
    <property type="entry name" value="Acyl-CoA binding protein"/>
    <property type="match status" value="1"/>
</dbReference>
<reference evidence="5 6" key="1">
    <citation type="submission" date="2018-11" db="EMBL/GenBank/DDBJ databases">
        <title>Genome sequence of Apiotrichum porosum DSM 27194.</title>
        <authorList>
            <person name="Aliyu H."/>
            <person name="Gorte O."/>
            <person name="Ochsenreither K."/>
        </authorList>
    </citation>
    <scope>NUCLEOTIDE SEQUENCE [LARGE SCALE GENOMIC DNA]</scope>
    <source>
        <strain evidence="5 6">DSM 27194</strain>
    </source>
</reference>
<dbReference type="RefSeq" id="XP_028472683.1">
    <property type="nucleotide sequence ID" value="XM_028618795.1"/>
</dbReference>
<feature type="domain" description="ACB" evidence="4">
    <location>
        <begin position="7"/>
        <end position="96"/>
    </location>
</feature>
<feature type="transmembrane region" description="Helical" evidence="3">
    <location>
        <begin position="424"/>
        <end position="446"/>
    </location>
</feature>
<dbReference type="PROSITE" id="PS00880">
    <property type="entry name" value="ACB_1"/>
    <property type="match status" value="1"/>
</dbReference>
<gene>
    <name evidence="5" type="ORF">EHS24_003092</name>
</gene>
<dbReference type="PANTHER" id="PTHR23310:SF133">
    <property type="entry name" value="COA BINDING PROTEIN, PUTATIVE (AFU_ORTHOLOGUE AFUA_1G12300)-RELATED"/>
    <property type="match status" value="1"/>
</dbReference>
<dbReference type="Gene3D" id="1.20.80.10">
    <property type="match status" value="1"/>
</dbReference>
<keyword evidence="3" id="KW-0812">Transmembrane</keyword>
<dbReference type="InterPro" id="IPR022408">
    <property type="entry name" value="Acyl-CoA-binding_prot_CS"/>
</dbReference>
<dbReference type="Pfam" id="PF00887">
    <property type="entry name" value="ACBP"/>
    <property type="match status" value="1"/>
</dbReference>
<evidence type="ECO:0000313" key="6">
    <source>
        <dbReference type="Proteomes" id="UP000279236"/>
    </source>
</evidence>
<feature type="region of interest" description="Disordered" evidence="2">
    <location>
        <begin position="186"/>
        <end position="322"/>
    </location>
</feature>
<dbReference type="GeneID" id="39587635"/>
<dbReference type="GO" id="GO:0006631">
    <property type="term" value="P:fatty acid metabolic process"/>
    <property type="evidence" value="ECO:0007669"/>
    <property type="project" value="TreeGrafter"/>
</dbReference>
<keyword evidence="3" id="KW-1133">Transmembrane helix</keyword>
<evidence type="ECO:0000256" key="2">
    <source>
        <dbReference type="SAM" id="MobiDB-lite"/>
    </source>
</evidence>
<dbReference type="AlphaFoldDB" id="A0A427XFD4"/>
<evidence type="ECO:0000256" key="3">
    <source>
        <dbReference type="SAM" id="Phobius"/>
    </source>
</evidence>
<dbReference type="PROSITE" id="PS51228">
    <property type="entry name" value="ACB_2"/>
    <property type="match status" value="1"/>
</dbReference>